<reference evidence="5 6" key="1">
    <citation type="submission" date="2024-03" db="EMBL/GenBank/DDBJ databases">
        <authorList>
            <consortium name="ELIXIR-Norway"/>
            <consortium name="Elixir Norway"/>
        </authorList>
    </citation>
    <scope>NUCLEOTIDE SEQUENCE [LARGE SCALE GENOMIC DNA]</scope>
</reference>
<keyword evidence="6" id="KW-1185">Reference proteome</keyword>
<proteinExistence type="predicted"/>
<evidence type="ECO:0000256" key="1">
    <source>
        <dbReference type="ARBA" id="ARBA00022737"/>
    </source>
</evidence>
<dbReference type="InterPro" id="IPR046848">
    <property type="entry name" value="E_motif"/>
</dbReference>
<feature type="repeat" description="TPR" evidence="2">
    <location>
        <begin position="179"/>
        <end position="212"/>
    </location>
</feature>
<dbReference type="InterPro" id="IPR032867">
    <property type="entry name" value="DYW_dom"/>
</dbReference>
<dbReference type="Pfam" id="PF01535">
    <property type="entry name" value="PPR"/>
    <property type="match status" value="1"/>
</dbReference>
<dbReference type="Gene3D" id="1.25.40.10">
    <property type="entry name" value="Tetratricopeptide repeat domain"/>
    <property type="match status" value="2"/>
</dbReference>
<evidence type="ECO:0000256" key="2">
    <source>
        <dbReference type="PROSITE-ProRule" id="PRU00339"/>
    </source>
</evidence>
<dbReference type="InterPro" id="IPR002885">
    <property type="entry name" value="PPR_rpt"/>
</dbReference>
<evidence type="ECO:0000313" key="6">
    <source>
        <dbReference type="Proteomes" id="UP001497522"/>
    </source>
</evidence>
<dbReference type="PANTHER" id="PTHR47926">
    <property type="entry name" value="PENTATRICOPEPTIDE REPEAT-CONTAINING PROTEIN"/>
    <property type="match status" value="1"/>
</dbReference>
<dbReference type="NCBIfam" id="TIGR00756">
    <property type="entry name" value="PPR"/>
    <property type="match status" value="2"/>
</dbReference>
<feature type="domain" description="DYW" evidence="4">
    <location>
        <begin position="290"/>
        <end position="326"/>
    </location>
</feature>
<gene>
    <name evidence="5" type="ORF">CSSPJE1EN2_LOCUS644</name>
</gene>
<dbReference type="PROSITE" id="PS51375">
    <property type="entry name" value="PPR"/>
    <property type="match status" value="2"/>
</dbReference>
<dbReference type="Pfam" id="PF14432">
    <property type="entry name" value="DYW_deaminase"/>
    <property type="match status" value="1"/>
</dbReference>
<keyword evidence="1" id="KW-0677">Repeat</keyword>
<feature type="repeat" description="PPR" evidence="3">
    <location>
        <begin position="44"/>
        <end position="74"/>
    </location>
</feature>
<evidence type="ECO:0000259" key="4">
    <source>
        <dbReference type="Pfam" id="PF14432"/>
    </source>
</evidence>
<keyword evidence="2" id="KW-0802">TPR repeat</keyword>
<dbReference type="PANTHER" id="PTHR47926:SF455">
    <property type="entry name" value="PENTACOTRIPEPTIDE-REPEAT REGION OF PRORP DOMAIN-CONTAINING PROTEIN"/>
    <property type="match status" value="1"/>
</dbReference>
<organism evidence="5 6">
    <name type="scientific">Sphagnum jensenii</name>
    <dbReference type="NCBI Taxonomy" id="128206"/>
    <lineage>
        <taxon>Eukaryota</taxon>
        <taxon>Viridiplantae</taxon>
        <taxon>Streptophyta</taxon>
        <taxon>Embryophyta</taxon>
        <taxon>Bryophyta</taxon>
        <taxon>Sphagnophytina</taxon>
        <taxon>Sphagnopsida</taxon>
        <taxon>Sphagnales</taxon>
        <taxon>Sphagnaceae</taxon>
        <taxon>Sphagnum</taxon>
    </lineage>
</organism>
<feature type="repeat" description="PPR" evidence="3">
    <location>
        <begin position="75"/>
        <end position="109"/>
    </location>
</feature>
<sequence length="329" mass="36533">MQCEGVPSNPATFVGLLNACASVMALEEGRQAHQLITQSGCELDVFVGSSLIDMYAKCGSMEDASRMFNKMASHNVVTWTAMLNGYAIMGCGKEALQHFERMCEEGVEVNEVTFICLLSACNHAGLVDEGLHYFSLMASDYNISVNQEHYACMFDILGCSGLLGEAEDLIKTMPCEPNAAVWMALLGACRVHGDVEKAEQILKKVLELDPENAAGYVLLSNIYAATDKRDPSANVEQWRRERGVKKLPGCTWVEVNEEVHTFVVDDQDHPQITQIHAELPRLSGQMHDVQHTRFVLHGVDEEEKLFHLCHHSEKLAIAFGLISTPPDYW</sequence>
<dbReference type="InterPro" id="IPR011990">
    <property type="entry name" value="TPR-like_helical_dom_sf"/>
</dbReference>
<dbReference type="InterPro" id="IPR046960">
    <property type="entry name" value="PPR_At4g14850-like_plant"/>
</dbReference>
<dbReference type="InterPro" id="IPR019734">
    <property type="entry name" value="TPR_rpt"/>
</dbReference>
<protein>
    <recommendedName>
        <fullName evidence="4">DYW domain-containing protein</fullName>
    </recommendedName>
</protein>
<evidence type="ECO:0000256" key="3">
    <source>
        <dbReference type="PROSITE-ProRule" id="PRU00708"/>
    </source>
</evidence>
<dbReference type="EMBL" id="OZ023702">
    <property type="protein sequence ID" value="CAK9857649.1"/>
    <property type="molecule type" value="Genomic_DNA"/>
</dbReference>
<dbReference type="SUPFAM" id="SSF48452">
    <property type="entry name" value="TPR-like"/>
    <property type="match status" value="1"/>
</dbReference>
<accession>A0ABP1A564</accession>
<evidence type="ECO:0000313" key="5">
    <source>
        <dbReference type="EMBL" id="CAK9857649.1"/>
    </source>
</evidence>
<dbReference type="PROSITE" id="PS50005">
    <property type="entry name" value="TPR"/>
    <property type="match status" value="1"/>
</dbReference>
<dbReference type="Pfam" id="PF20431">
    <property type="entry name" value="E_motif"/>
    <property type="match status" value="1"/>
</dbReference>
<dbReference type="Pfam" id="PF13041">
    <property type="entry name" value="PPR_2"/>
    <property type="match status" value="1"/>
</dbReference>
<name>A0ABP1A564_9BRYO</name>
<dbReference type="Proteomes" id="UP001497522">
    <property type="component" value="Chromosome 1"/>
</dbReference>